<dbReference type="Pfam" id="PF09250">
    <property type="entry name" value="Prim-Pol"/>
    <property type="match status" value="1"/>
</dbReference>
<dbReference type="SMART" id="SM00943">
    <property type="entry name" value="Prim-Pol"/>
    <property type="match status" value="1"/>
</dbReference>
<dbReference type="SUPFAM" id="SSF56747">
    <property type="entry name" value="Prim-pol domain"/>
    <property type="match status" value="1"/>
</dbReference>
<protein>
    <recommendedName>
        <fullName evidence="1">DNA primase/polymerase bifunctional N-terminal domain-containing protein</fullName>
    </recommendedName>
</protein>
<dbReference type="CDD" id="cd04859">
    <property type="entry name" value="Prim_Pol"/>
    <property type="match status" value="1"/>
</dbReference>
<reference evidence="2" key="1">
    <citation type="submission" date="2024-05" db="EMBL/GenBank/DDBJ databases">
        <title>Whole genome shotgun sequence of Streptomyces hydrogenans NBRC 13475.</title>
        <authorList>
            <person name="Komaki H."/>
            <person name="Tamura T."/>
        </authorList>
    </citation>
    <scope>NUCLEOTIDE SEQUENCE</scope>
    <source>
        <strain evidence="2">NBRC 13475</strain>
    </source>
</reference>
<dbReference type="RefSeq" id="WP_190221396.1">
    <property type="nucleotide sequence ID" value="NZ_BNBS01000001.1"/>
</dbReference>
<evidence type="ECO:0000313" key="3">
    <source>
        <dbReference type="Proteomes" id="UP001052739"/>
    </source>
</evidence>
<accession>A0ABQ3PJF1</accession>
<dbReference type="Proteomes" id="UP001052739">
    <property type="component" value="Unassembled WGS sequence"/>
</dbReference>
<feature type="domain" description="DNA primase/polymerase bifunctional N-terminal" evidence="1">
    <location>
        <begin position="7"/>
        <end position="209"/>
    </location>
</feature>
<gene>
    <name evidence="2" type="ORF">Shyd_65160</name>
</gene>
<comment type="caution">
    <text evidence="2">The sequence shown here is derived from an EMBL/GenBank/DDBJ whole genome shotgun (WGS) entry which is preliminary data.</text>
</comment>
<organism evidence="2 3">
    <name type="scientific">Streptomyces hydrogenans</name>
    <dbReference type="NCBI Taxonomy" id="1873719"/>
    <lineage>
        <taxon>Bacteria</taxon>
        <taxon>Bacillati</taxon>
        <taxon>Actinomycetota</taxon>
        <taxon>Actinomycetes</taxon>
        <taxon>Kitasatosporales</taxon>
        <taxon>Streptomycetaceae</taxon>
        <taxon>Streptomyces</taxon>
    </lineage>
</organism>
<sequence>MSLLGYAARAASQGFAVFPCNPAGTENPEKPGELIEKWPHLIQRGKPYKVKWGDIATTDITKITQWWTYSPDANIGVACKPSGILVVDCDIPKKQGLLRDTPWGYLHETLGPLVDGSDVLREMCSRYGDDYARFERTYRVCTASLGLHLYYRWPAGVQASQASPVPGLLDIRCNGGSKGGYVLAAGSITAKGSYVAENDLPIADAPPWLIELCREKPKPKPVKPLFSQPGHTAYGGLVESVRLAQEGNRNNCLLWAARSMCEDGATEEKCIELLVPAAMECGLDGGERQALATIRSAYRLQGARS</sequence>
<keyword evidence="3" id="KW-1185">Reference proteome</keyword>
<dbReference type="InterPro" id="IPR015330">
    <property type="entry name" value="DNA_primase/pol_bifunc_N"/>
</dbReference>
<evidence type="ECO:0000313" key="2">
    <source>
        <dbReference type="EMBL" id="GHI25145.1"/>
    </source>
</evidence>
<evidence type="ECO:0000259" key="1">
    <source>
        <dbReference type="SMART" id="SM00943"/>
    </source>
</evidence>
<name>A0ABQ3PJF1_9ACTN</name>
<dbReference type="EMBL" id="BNDW01000068">
    <property type="protein sequence ID" value="GHI25145.1"/>
    <property type="molecule type" value="Genomic_DNA"/>
</dbReference>
<proteinExistence type="predicted"/>